<protein>
    <recommendedName>
        <fullName evidence="6">Ropporin-1-like protein</fullName>
    </recommendedName>
</protein>
<name>A0A498NRG0_LABRO</name>
<accession>A0A498NRG0</accession>
<comment type="caution">
    <text evidence="7">The sequence shown here is derived from an EMBL/GenBank/DDBJ whole genome shotgun (WGS) entry which is preliminary data.</text>
</comment>
<dbReference type="EMBL" id="QBIY01011170">
    <property type="protein sequence ID" value="RXN34650.1"/>
    <property type="molecule type" value="Genomic_DNA"/>
</dbReference>
<evidence type="ECO:0000256" key="6">
    <source>
        <dbReference type="ARBA" id="ARBA00040933"/>
    </source>
</evidence>
<dbReference type="PANTHER" id="PTHR14952:SF14">
    <property type="entry name" value="ROPPORIN-1-LIKE PROTEIN"/>
    <property type="match status" value="1"/>
</dbReference>
<dbReference type="STRING" id="84645.A0A498NRG0"/>
<comment type="similarity">
    <text evidence="5">Belongs to the ropporin family.</text>
</comment>
<gene>
    <name evidence="7" type="ORF">ROHU_014735</name>
</gene>
<sequence length="211" mass="23462">MPPPETMYCAQQINIPPELPDILKQFTKAAIKTQPHDVLQWAADYFSALSKGQDLPVKERLEMPVATQKTDTGLTPGLLESLHQHFAPKDIITKEKLLQKWKGLRLPIEQLDTILALGNFSENINWMQFFALGCSALGGTITSALKHACEILTEDSEGGAAQIPFDTFQSLYTYLAHLDGEIPKEQIDSFLHSLEENAEAMAQQQLPSLSD</sequence>
<dbReference type="Proteomes" id="UP000290572">
    <property type="component" value="Unassembled WGS sequence"/>
</dbReference>
<keyword evidence="4" id="KW-0966">Cell projection</keyword>
<dbReference type="AlphaFoldDB" id="A0A498NRG0"/>
<reference evidence="7 8" key="1">
    <citation type="submission" date="2018-03" db="EMBL/GenBank/DDBJ databases">
        <title>Draft genome sequence of Rohu Carp (Labeo rohita).</title>
        <authorList>
            <person name="Das P."/>
            <person name="Kushwaha B."/>
            <person name="Joshi C.G."/>
            <person name="Kumar D."/>
            <person name="Nagpure N.S."/>
            <person name="Sahoo L."/>
            <person name="Das S.P."/>
            <person name="Bit A."/>
            <person name="Patnaik S."/>
            <person name="Meher P.K."/>
            <person name="Jayasankar P."/>
            <person name="Koringa P.G."/>
            <person name="Patel N.V."/>
            <person name="Hinsu A.T."/>
            <person name="Kumar R."/>
            <person name="Pandey M."/>
            <person name="Agarwal S."/>
            <person name="Srivastava S."/>
            <person name="Singh M."/>
            <person name="Iquebal M.A."/>
            <person name="Jaiswal S."/>
            <person name="Angadi U.B."/>
            <person name="Kumar N."/>
            <person name="Raza M."/>
            <person name="Shah T.M."/>
            <person name="Rai A."/>
            <person name="Jena J.K."/>
        </authorList>
    </citation>
    <scope>NUCLEOTIDE SEQUENCE [LARGE SCALE GENOMIC DNA]</scope>
    <source>
        <strain evidence="7">DASCIFA01</strain>
        <tissue evidence="7">Testis</tissue>
    </source>
</reference>
<dbReference type="Gene3D" id="1.20.890.10">
    <property type="entry name" value="cAMP-dependent protein kinase regulatory subunit, dimerization-anchoring domain"/>
    <property type="match status" value="1"/>
</dbReference>
<dbReference type="PANTHER" id="PTHR14952">
    <property type="entry name" value="ROPPORIN-1-LIKE PROTEIN"/>
    <property type="match status" value="1"/>
</dbReference>
<evidence type="ECO:0000256" key="5">
    <source>
        <dbReference type="ARBA" id="ARBA00035651"/>
    </source>
</evidence>
<organism evidence="7 8">
    <name type="scientific">Labeo rohita</name>
    <name type="common">Indian major carp</name>
    <name type="synonym">Cyprinus rohita</name>
    <dbReference type="NCBI Taxonomy" id="84645"/>
    <lineage>
        <taxon>Eukaryota</taxon>
        <taxon>Metazoa</taxon>
        <taxon>Chordata</taxon>
        <taxon>Craniata</taxon>
        <taxon>Vertebrata</taxon>
        <taxon>Euteleostomi</taxon>
        <taxon>Actinopterygii</taxon>
        <taxon>Neopterygii</taxon>
        <taxon>Teleostei</taxon>
        <taxon>Ostariophysi</taxon>
        <taxon>Cypriniformes</taxon>
        <taxon>Cyprinidae</taxon>
        <taxon>Labeoninae</taxon>
        <taxon>Labeonini</taxon>
        <taxon>Labeo</taxon>
    </lineage>
</organism>
<evidence type="ECO:0000256" key="4">
    <source>
        <dbReference type="ARBA" id="ARBA00023273"/>
    </source>
</evidence>
<keyword evidence="2" id="KW-0282">Flagellum</keyword>
<evidence type="ECO:0000256" key="3">
    <source>
        <dbReference type="ARBA" id="ARBA00023069"/>
    </source>
</evidence>
<evidence type="ECO:0000313" key="7">
    <source>
        <dbReference type="EMBL" id="RXN34650.1"/>
    </source>
</evidence>
<dbReference type="InterPro" id="IPR047844">
    <property type="entry name" value="ROP_DD"/>
</dbReference>
<evidence type="ECO:0000256" key="1">
    <source>
        <dbReference type="ARBA" id="ARBA00004230"/>
    </source>
</evidence>
<dbReference type="FunFam" id="1.20.890.10:FF:000004">
    <property type="entry name" value="ropporin-1-like protein isoform X2"/>
    <property type="match status" value="1"/>
</dbReference>
<keyword evidence="3" id="KW-0969">Cilium</keyword>
<evidence type="ECO:0000256" key="2">
    <source>
        <dbReference type="ARBA" id="ARBA00022846"/>
    </source>
</evidence>
<dbReference type="CDD" id="cd23019">
    <property type="entry name" value="DD_ROP"/>
    <property type="match status" value="1"/>
</dbReference>
<proteinExistence type="inferred from homology"/>
<dbReference type="GO" id="GO:0031514">
    <property type="term" value="C:motile cilium"/>
    <property type="evidence" value="ECO:0007669"/>
    <property type="project" value="UniProtKB-SubCell"/>
</dbReference>
<keyword evidence="8" id="KW-1185">Reference proteome</keyword>
<evidence type="ECO:0000313" key="8">
    <source>
        <dbReference type="Proteomes" id="UP000290572"/>
    </source>
</evidence>
<comment type="subcellular location">
    <subcellularLocation>
        <location evidence="1">Cell projection</location>
        <location evidence="1">Cilium</location>
        <location evidence="1">Flagellum</location>
    </subcellularLocation>
</comment>
<dbReference type="SUPFAM" id="SSF47391">
    <property type="entry name" value="Dimerization-anchoring domain of cAMP-dependent PK regulatory subunit"/>
    <property type="match status" value="1"/>
</dbReference>